<reference evidence="1 2" key="1">
    <citation type="submission" date="2007-01" db="EMBL/GenBank/DDBJ databases">
        <authorList>
            <person name="Haygood M."/>
            <person name="Podell S."/>
            <person name="Anderson C."/>
            <person name="Hopkinson B."/>
            <person name="Roe K."/>
            <person name="Barbeau K."/>
            <person name="Gaasterland T."/>
            <person name="Ferriera S."/>
            <person name="Johnson J."/>
            <person name="Kravitz S."/>
            <person name="Beeson K."/>
            <person name="Sutton G."/>
            <person name="Rogers Y.-H."/>
            <person name="Friedman R."/>
            <person name="Frazier M."/>
            <person name="Venter J.C."/>
        </authorList>
    </citation>
    <scope>NUCLEOTIDE SEQUENCE [LARGE SCALE GENOMIC DNA]</scope>
    <source>
        <strain evidence="1 2">ATCC 23134</strain>
    </source>
</reference>
<accession>A1ZUD9</accession>
<proteinExistence type="predicted"/>
<keyword evidence="2" id="KW-1185">Reference proteome</keyword>
<dbReference type="AlphaFoldDB" id="A1ZUD9"/>
<organism evidence="1 2">
    <name type="scientific">Microscilla marina ATCC 23134</name>
    <dbReference type="NCBI Taxonomy" id="313606"/>
    <lineage>
        <taxon>Bacteria</taxon>
        <taxon>Pseudomonadati</taxon>
        <taxon>Bacteroidota</taxon>
        <taxon>Cytophagia</taxon>
        <taxon>Cytophagales</taxon>
        <taxon>Microscillaceae</taxon>
        <taxon>Microscilla</taxon>
    </lineage>
</organism>
<comment type="caution">
    <text evidence="1">The sequence shown here is derived from an EMBL/GenBank/DDBJ whole genome shotgun (WGS) entry which is preliminary data.</text>
</comment>
<gene>
    <name evidence="1" type="ORF">M23134_07106</name>
</gene>
<protein>
    <submittedName>
        <fullName evidence="1">Uncharacterized protein</fullName>
    </submittedName>
</protein>
<dbReference type="Proteomes" id="UP000004095">
    <property type="component" value="Unassembled WGS sequence"/>
</dbReference>
<sequence>MRRNKVVRGVPWYKYMFRRSYKAKSAKGRYRKIDTREAYD</sequence>
<dbReference type="EMBL" id="AAWS01000040">
    <property type="protein sequence ID" value="EAY25957.1"/>
    <property type="molecule type" value="Genomic_DNA"/>
</dbReference>
<evidence type="ECO:0000313" key="2">
    <source>
        <dbReference type="Proteomes" id="UP000004095"/>
    </source>
</evidence>
<name>A1ZUD9_MICM2</name>
<evidence type="ECO:0000313" key="1">
    <source>
        <dbReference type="EMBL" id="EAY25957.1"/>
    </source>
</evidence>